<accession>A0A090AC00</accession>
<sequence length="155" mass="18126">MKNLLFQFKFSLLTQRHWFVSLARSCGLIALIMIALPVYSAQWIKSSNHKCDYNEPVKAGSLVCLCLKITESELPKELADSNTPIRYKWFQYIGTKPYFEENQKPSKEKLNEQSWQLCKEKDNIQIGLWQIDAVYENNEPVKCGNQDCHYSIRVE</sequence>
<organism evidence="1 2">
    <name type="scientific">Thioploca ingrica</name>
    <dbReference type="NCBI Taxonomy" id="40754"/>
    <lineage>
        <taxon>Bacteria</taxon>
        <taxon>Pseudomonadati</taxon>
        <taxon>Pseudomonadota</taxon>
        <taxon>Gammaproteobacteria</taxon>
        <taxon>Thiotrichales</taxon>
        <taxon>Thiotrichaceae</taxon>
        <taxon>Thioploca</taxon>
    </lineage>
</organism>
<evidence type="ECO:0000313" key="1">
    <source>
        <dbReference type="EMBL" id="BAP55213.1"/>
    </source>
</evidence>
<dbReference type="STRING" id="40754.THII_0916"/>
<keyword evidence="2" id="KW-1185">Reference proteome</keyword>
<proteinExistence type="predicted"/>
<reference evidence="1 2" key="1">
    <citation type="journal article" date="2014" name="ISME J.">
        <title>Ecophysiology of Thioploca ingrica as revealed by the complete genome sequence supplemented with proteomic evidence.</title>
        <authorList>
            <person name="Kojima H."/>
            <person name="Ogura Y."/>
            <person name="Yamamoto N."/>
            <person name="Togashi T."/>
            <person name="Mori H."/>
            <person name="Watanabe T."/>
            <person name="Nemoto F."/>
            <person name="Kurokawa K."/>
            <person name="Hayashi T."/>
            <person name="Fukui M."/>
        </authorList>
    </citation>
    <scope>NUCLEOTIDE SEQUENCE [LARGE SCALE GENOMIC DNA]</scope>
</reference>
<gene>
    <name evidence="1" type="ORF">THII_0916</name>
</gene>
<dbReference type="KEGG" id="tig:THII_0916"/>
<protein>
    <submittedName>
        <fullName evidence="1">Uncharacterized protein</fullName>
    </submittedName>
</protein>
<dbReference type="AlphaFoldDB" id="A0A090AC00"/>
<dbReference type="EMBL" id="AP014633">
    <property type="protein sequence ID" value="BAP55213.1"/>
    <property type="molecule type" value="Genomic_DNA"/>
</dbReference>
<name>A0A090AC00_9GAMM</name>
<dbReference type="HOGENOM" id="CLU_1694694_0_0_6"/>
<dbReference type="Proteomes" id="UP000031623">
    <property type="component" value="Chromosome"/>
</dbReference>
<evidence type="ECO:0000313" key="2">
    <source>
        <dbReference type="Proteomes" id="UP000031623"/>
    </source>
</evidence>